<gene>
    <name evidence="1" type="ORF">GA0070614_4298</name>
</gene>
<evidence type="ECO:0000313" key="1">
    <source>
        <dbReference type="EMBL" id="SCG67783.1"/>
    </source>
</evidence>
<dbReference type="EMBL" id="LT607753">
    <property type="protein sequence ID" value="SCG67783.1"/>
    <property type="molecule type" value="Genomic_DNA"/>
</dbReference>
<name>A0A1C5JB89_9ACTN</name>
<dbReference type="RefSeq" id="WP_157745058.1">
    <property type="nucleotide sequence ID" value="NZ_LT607753.1"/>
</dbReference>
<evidence type="ECO:0000313" key="2">
    <source>
        <dbReference type="Proteomes" id="UP000198215"/>
    </source>
</evidence>
<protein>
    <submittedName>
        <fullName evidence="1">Putative PD-(D/E)XK family member</fullName>
    </submittedName>
</protein>
<dbReference type="Pfam" id="PF14390">
    <property type="entry name" value="DUF4420"/>
    <property type="match status" value="1"/>
</dbReference>
<reference evidence="2" key="1">
    <citation type="submission" date="2016-06" db="EMBL/GenBank/DDBJ databases">
        <authorList>
            <person name="Varghese N."/>
            <person name="Submissions Spin"/>
        </authorList>
    </citation>
    <scope>NUCLEOTIDE SEQUENCE [LARGE SCALE GENOMIC DNA]</scope>
    <source>
        <strain evidence="2">DSM 45161</strain>
    </source>
</reference>
<dbReference type="InterPro" id="IPR025534">
    <property type="entry name" value="DUF4420"/>
</dbReference>
<accession>A0A1C5JB89</accession>
<organism evidence="1 2">
    <name type="scientific">Micromonospora coxensis</name>
    <dbReference type="NCBI Taxonomy" id="356852"/>
    <lineage>
        <taxon>Bacteria</taxon>
        <taxon>Bacillati</taxon>
        <taxon>Actinomycetota</taxon>
        <taxon>Actinomycetes</taxon>
        <taxon>Micromonosporales</taxon>
        <taxon>Micromonosporaceae</taxon>
        <taxon>Micromonospora</taxon>
    </lineage>
</organism>
<sequence length="335" mass="36753">MRIGEEDWAPLEAEHHPYGIVARRLFPRSGHDIFLAVQQPSGRRVLVFRVPAAAAEEVAERHSPLASTQGLALQFATAPDGNAELRVVLTADDRREVFNPLIADVALAAQATEGPVQALTAAIERFEHWRHLLQSLRDTGLGMDARRGLFGELVVLRDHLLPALSPAEAISAWRGPTGANQDFQLPGSAIEVKTGVGRNPGSIVIASERQLDETGTDHLILAHLSVDERRGGSGESLNEVVGSLKDVMLKGPARADFSDLLVRIGYLSEHRHMYEDVRYTVRRTDFWQVIGDFPRIVEVDLRPGVGDCRYRISTAGLDQYGVSAEWVANIVKGKA</sequence>
<keyword evidence="2" id="KW-1185">Reference proteome</keyword>
<proteinExistence type="predicted"/>
<dbReference type="OrthoDB" id="4854145at2"/>
<dbReference type="AlphaFoldDB" id="A0A1C5JB89"/>
<dbReference type="Proteomes" id="UP000198215">
    <property type="component" value="Chromosome I"/>
</dbReference>